<evidence type="ECO:0000256" key="5">
    <source>
        <dbReference type="ARBA" id="ARBA00023108"/>
    </source>
</evidence>
<name>A0A1U8J6P2_GOSHI</name>
<dbReference type="Gene3D" id="3.40.50.2300">
    <property type="match status" value="1"/>
</dbReference>
<comment type="caution">
    <text evidence="8">Lacks conserved residue(s) required for the propagation of feature annotation.</text>
</comment>
<dbReference type="InterPro" id="IPR010402">
    <property type="entry name" value="CCT_domain"/>
</dbReference>
<evidence type="ECO:0000256" key="1">
    <source>
        <dbReference type="ARBA" id="ARBA00004123"/>
    </source>
</evidence>
<dbReference type="AlphaFoldDB" id="A0A1U8J6P2"/>
<gene>
    <name evidence="14" type="primary">LOC107904227</name>
</gene>
<evidence type="ECO:0000256" key="6">
    <source>
        <dbReference type="ARBA" id="ARBA00023163"/>
    </source>
</evidence>
<dbReference type="PaxDb" id="3635-A0A1U8J6P2"/>
<reference evidence="14" key="2">
    <citation type="submission" date="2025-08" db="UniProtKB">
        <authorList>
            <consortium name="RefSeq"/>
        </authorList>
    </citation>
    <scope>IDENTIFICATION</scope>
</reference>
<dbReference type="GO" id="GO:0048511">
    <property type="term" value="P:rhythmic process"/>
    <property type="evidence" value="ECO:0007669"/>
    <property type="project" value="UniProtKB-KW"/>
</dbReference>
<dbReference type="InterPro" id="IPR001789">
    <property type="entry name" value="Sig_transdc_resp-reg_receiver"/>
</dbReference>
<dbReference type="GO" id="GO:0005634">
    <property type="term" value="C:nucleus"/>
    <property type="evidence" value="ECO:0007669"/>
    <property type="project" value="UniProtKB-SubCell"/>
</dbReference>
<feature type="region of interest" description="Disordered" evidence="10">
    <location>
        <begin position="194"/>
        <end position="260"/>
    </location>
</feature>
<keyword evidence="7 9" id="KW-0539">Nucleus</keyword>
<keyword evidence="13" id="KW-1185">Reference proteome</keyword>
<dbReference type="KEGG" id="ghi:107904227"/>
<sequence>MGEVVVTSEEVEEVKIDSETEEQENGEVEGNMRRRRRKKKKKKKKKKPGCSASGAVVNWERFLPMPALRVLLVEADDSTRQIISALLRKCSYRVAAVPDGLKAWEMLKGRPHNVDLILTEVDLPSISGFALLTLIMEHDICKSIPVIMMSSQDSVSTVYKCMLRGAADYLVKPIRRNELRNLWQHVWRRKSSIVGGNSPQDESIGQKKVETTSENNAASNHSIGCLDGVRKNKEQTEKGSDAQSSCTKPEMEAESAQKENMQEFSHLIKVNSPPIESQKHEAHGSFNQNLLMHEMETEVVDSCKDAYTTLYKGVELENQRRDTRVLVEAGDALVDSPREAIDFMGTFNKNCTSSSINSAKKFDSSLFLDLSLRRSNPNVFENHVTQERPTLWHPSSSAFTRYTSRVSQPLHSTLMSFSDQKKDSGTNSEKMLTNVMSENNSDTPSPTLTSQRNTNPLTIGATVELKQTEVATPCTQHRLFPVPVPVKGIRLNNPCNGYNTIIPPMFCARSSSSMAPSPSTANQQEPAFHLNLFRHSSFEANSSGQLYDRLASNTNQSTSQLLHKLDQKLDSIEDRGHISPTTDQSASSSFCNGSLSQLNGVAYGSTGASNGNVDQAAVTRASTESKNDDSFPSPSGKPCRSIQREAALMKFRLKRKDRCFEKKVRYESRKKLAEQRPRVKGQFVRQVQADPMHIETEHHYGNSSDG</sequence>
<evidence type="ECO:0000256" key="3">
    <source>
        <dbReference type="ARBA" id="ARBA00023012"/>
    </source>
</evidence>
<feature type="region of interest" description="Disordered" evidence="10">
    <location>
        <begin position="614"/>
        <end position="640"/>
    </location>
</feature>
<dbReference type="CDD" id="cd17582">
    <property type="entry name" value="psREC_PRR"/>
    <property type="match status" value="1"/>
</dbReference>
<organism evidence="13 14">
    <name type="scientific">Gossypium hirsutum</name>
    <name type="common">Upland cotton</name>
    <name type="synonym">Gossypium mexicanum</name>
    <dbReference type="NCBI Taxonomy" id="3635"/>
    <lineage>
        <taxon>Eukaryota</taxon>
        <taxon>Viridiplantae</taxon>
        <taxon>Streptophyta</taxon>
        <taxon>Embryophyta</taxon>
        <taxon>Tracheophyta</taxon>
        <taxon>Spermatophyta</taxon>
        <taxon>Magnoliopsida</taxon>
        <taxon>eudicotyledons</taxon>
        <taxon>Gunneridae</taxon>
        <taxon>Pentapetalae</taxon>
        <taxon>rosids</taxon>
        <taxon>malvids</taxon>
        <taxon>Malvales</taxon>
        <taxon>Malvaceae</taxon>
        <taxon>Malvoideae</taxon>
        <taxon>Gossypium</taxon>
    </lineage>
</organism>
<dbReference type="Pfam" id="PF06203">
    <property type="entry name" value="CCT"/>
    <property type="match status" value="1"/>
</dbReference>
<feature type="region of interest" description="Disordered" evidence="10">
    <location>
        <begin position="1"/>
        <end position="52"/>
    </location>
</feature>
<dbReference type="Pfam" id="PF00072">
    <property type="entry name" value="Response_reg"/>
    <property type="match status" value="1"/>
</dbReference>
<evidence type="ECO:0000313" key="13">
    <source>
        <dbReference type="Proteomes" id="UP000818029"/>
    </source>
</evidence>
<dbReference type="Proteomes" id="UP000818029">
    <property type="component" value="Chromosome D04"/>
</dbReference>
<evidence type="ECO:0000256" key="10">
    <source>
        <dbReference type="SAM" id="MobiDB-lite"/>
    </source>
</evidence>
<evidence type="ECO:0000256" key="4">
    <source>
        <dbReference type="ARBA" id="ARBA00023015"/>
    </source>
</evidence>
<dbReference type="PROSITE" id="PS50110">
    <property type="entry name" value="RESPONSE_REGULATORY"/>
    <property type="match status" value="1"/>
</dbReference>
<evidence type="ECO:0000259" key="11">
    <source>
        <dbReference type="PROSITE" id="PS50110"/>
    </source>
</evidence>
<feature type="compositionally biased region" description="Polar residues" evidence="10">
    <location>
        <begin position="212"/>
        <end position="222"/>
    </location>
</feature>
<feature type="compositionally biased region" description="Basic and acidic residues" evidence="10">
    <location>
        <begin position="249"/>
        <end position="260"/>
    </location>
</feature>
<dbReference type="PANTHER" id="PTHR43874:SF95">
    <property type="entry name" value="TWO-COMPONENT RESPONSE REGULATOR-LIKE APRR5"/>
    <property type="match status" value="1"/>
</dbReference>
<dbReference type="GO" id="GO:0000160">
    <property type="term" value="P:phosphorelay signal transduction system"/>
    <property type="evidence" value="ECO:0007669"/>
    <property type="project" value="UniProtKB-KW"/>
</dbReference>
<dbReference type="GO" id="GO:0009736">
    <property type="term" value="P:cytokinin-activated signaling pathway"/>
    <property type="evidence" value="ECO:0007669"/>
    <property type="project" value="InterPro"/>
</dbReference>
<dbReference type="SUPFAM" id="SSF52172">
    <property type="entry name" value="CheY-like"/>
    <property type="match status" value="1"/>
</dbReference>
<dbReference type="SMART" id="SM00448">
    <property type="entry name" value="REC"/>
    <property type="match status" value="1"/>
</dbReference>
<dbReference type="PROSITE" id="PS51017">
    <property type="entry name" value="CCT"/>
    <property type="match status" value="1"/>
</dbReference>
<keyword evidence="6" id="KW-0804">Transcription</keyword>
<protein>
    <submittedName>
        <fullName evidence="14">Two-component response regulator-like APRR5 isoform X1</fullName>
    </submittedName>
</protein>
<evidence type="ECO:0000313" key="14">
    <source>
        <dbReference type="RefSeq" id="XP_016686011.1"/>
    </source>
</evidence>
<feature type="compositionally biased region" description="Polar residues" evidence="10">
    <location>
        <begin position="194"/>
        <end position="203"/>
    </location>
</feature>
<comment type="similarity">
    <text evidence="2">Belongs to the ARR-like family.</text>
</comment>
<feature type="domain" description="CCT" evidence="12">
    <location>
        <begin position="644"/>
        <end position="686"/>
    </location>
</feature>
<keyword evidence="3" id="KW-0902">Two-component regulatory system</keyword>
<evidence type="ECO:0000256" key="2">
    <source>
        <dbReference type="ARBA" id="ARBA00010330"/>
    </source>
</evidence>
<dbReference type="GeneID" id="107904227"/>
<keyword evidence="4" id="KW-0805">Transcription regulation</keyword>
<dbReference type="InterPro" id="IPR045279">
    <property type="entry name" value="ARR-like"/>
</dbReference>
<dbReference type="InterPro" id="IPR011006">
    <property type="entry name" value="CheY-like_superfamily"/>
</dbReference>
<dbReference type="PANTHER" id="PTHR43874">
    <property type="entry name" value="TWO-COMPONENT RESPONSE REGULATOR"/>
    <property type="match status" value="1"/>
</dbReference>
<feature type="compositionally biased region" description="Basic residues" evidence="10">
    <location>
        <begin position="33"/>
        <end position="48"/>
    </location>
</feature>
<feature type="compositionally biased region" description="Basic and acidic residues" evidence="10">
    <location>
        <begin position="228"/>
        <end position="240"/>
    </location>
</feature>
<evidence type="ECO:0000256" key="9">
    <source>
        <dbReference type="PROSITE-ProRule" id="PRU00357"/>
    </source>
</evidence>
<keyword evidence="5" id="KW-0090">Biological rhythms</keyword>
<dbReference type="STRING" id="3635.A0A1U8J6P2"/>
<proteinExistence type="inferred from homology"/>
<feature type="domain" description="Response regulatory" evidence="11">
    <location>
        <begin position="69"/>
        <end position="187"/>
    </location>
</feature>
<accession>A0A1U8J6P2</accession>
<evidence type="ECO:0000256" key="8">
    <source>
        <dbReference type="PROSITE-ProRule" id="PRU00169"/>
    </source>
</evidence>
<evidence type="ECO:0000256" key="7">
    <source>
        <dbReference type="ARBA" id="ARBA00023242"/>
    </source>
</evidence>
<evidence type="ECO:0000259" key="12">
    <source>
        <dbReference type="PROSITE" id="PS51017"/>
    </source>
</evidence>
<reference evidence="13" key="1">
    <citation type="journal article" date="2020" name="Nat. Genet.">
        <title>Genomic diversifications of five Gossypium allopolyploid species and their impact on cotton improvement.</title>
        <authorList>
            <person name="Chen Z.J."/>
            <person name="Sreedasyam A."/>
            <person name="Ando A."/>
            <person name="Song Q."/>
            <person name="De Santiago L.M."/>
            <person name="Hulse-Kemp A.M."/>
            <person name="Ding M."/>
            <person name="Ye W."/>
            <person name="Kirkbride R.C."/>
            <person name="Jenkins J."/>
            <person name="Plott C."/>
            <person name="Lovell J."/>
            <person name="Lin Y.M."/>
            <person name="Vaughn R."/>
            <person name="Liu B."/>
            <person name="Simpson S."/>
            <person name="Scheffler B.E."/>
            <person name="Wen L."/>
            <person name="Saski C.A."/>
            <person name="Grover C.E."/>
            <person name="Hu G."/>
            <person name="Conover J.L."/>
            <person name="Carlson J.W."/>
            <person name="Shu S."/>
            <person name="Boston L.B."/>
            <person name="Williams M."/>
            <person name="Peterson D.G."/>
            <person name="McGee K."/>
            <person name="Jones D.C."/>
            <person name="Wendel J.F."/>
            <person name="Stelly D.M."/>
            <person name="Grimwood J."/>
            <person name="Schmutz J."/>
        </authorList>
    </citation>
    <scope>NUCLEOTIDE SEQUENCE [LARGE SCALE GENOMIC DNA]</scope>
    <source>
        <strain evidence="13">cv. TM-1</strain>
    </source>
</reference>
<dbReference type="OrthoDB" id="60033at2759"/>
<dbReference type="RefSeq" id="XP_016686011.1">
    <property type="nucleotide sequence ID" value="XM_016830522.2"/>
</dbReference>
<comment type="subcellular location">
    <subcellularLocation>
        <location evidence="1 9">Nucleus</location>
    </subcellularLocation>
</comment>